<dbReference type="GO" id="GO:0030992">
    <property type="term" value="C:intraciliary transport particle B"/>
    <property type="evidence" value="ECO:0007669"/>
    <property type="project" value="TreeGrafter"/>
</dbReference>
<reference evidence="4" key="1">
    <citation type="submission" date="2021-01" db="EMBL/GenBank/DDBJ databases">
        <authorList>
            <person name="Corre E."/>
            <person name="Pelletier E."/>
            <person name="Niang G."/>
            <person name="Scheremetjew M."/>
            <person name="Finn R."/>
            <person name="Kale V."/>
            <person name="Holt S."/>
            <person name="Cochrane G."/>
            <person name="Meng A."/>
            <person name="Brown T."/>
            <person name="Cohen L."/>
        </authorList>
    </citation>
    <scope>NUCLEOTIDE SEQUENCE</scope>
    <source>
        <strain evidence="4">CCMP1243</strain>
    </source>
</reference>
<feature type="domain" description="Intraflagellar transport protein 52 C-terminal" evidence="1">
    <location>
        <begin position="385"/>
        <end position="436"/>
    </location>
</feature>
<dbReference type="Pfam" id="PF21178">
    <property type="entry name" value="Itf52_C"/>
    <property type="match status" value="1"/>
</dbReference>
<feature type="domain" description="IFT52 GIFT" evidence="3">
    <location>
        <begin position="12"/>
        <end position="275"/>
    </location>
</feature>
<dbReference type="Pfam" id="PF23352">
    <property type="entry name" value="IFT52_central"/>
    <property type="match status" value="1"/>
</dbReference>
<sequence length="486" mass="53447">MASEAPANRKVVVFNACKREQLTVNSGYSQLHRRLRGTYQVKANKDDLGADRLGEANLMVFGCPREKFTEAEIDGLKGFVERGGSILFLAGEGGDAATGSNLNDVTSHFGMTVRNDSVVRTVYYKYLYPKEVFIANGVLQPSIAQSKNVTAMASKRSKPTPAMDKPVDTANNGGLNFVYPYGATLELQSPAMGVLSSGPISYPLNRPVAAAYESPTIARFSEEEAQEAGAPRRGRVVVVGSSKIFSDDWLDKEENAKLADVLICWLLHQKDVAIEARKEADINDYMHIPSTQALAERVRSCLQESEELPKDFQKLFNDTLFKFDTDLIPEAVALYDKLGVKHEPLSVIPPEFESPLPPLNPAVFPPSLRELPPPALDQFDLDEQFASPKQRLAQLTNKCHGPDDLDYFVRESGEIIGVTQQLEGQKTSKHILNFILQELVKFKSINQDGGGGAVGGGGFAPEDLMRQTGRLPETFVQEEALVTMHK</sequence>
<name>A0A7S2W697_9STRA</name>
<feature type="domain" description="IFT52 central" evidence="2">
    <location>
        <begin position="294"/>
        <end position="374"/>
    </location>
</feature>
<gene>
    <name evidence="4" type="ORF">RMAR1173_LOCUS3839</name>
</gene>
<evidence type="ECO:0000259" key="2">
    <source>
        <dbReference type="Pfam" id="PF23352"/>
    </source>
</evidence>
<evidence type="ECO:0008006" key="5">
    <source>
        <dbReference type="Google" id="ProtNLM"/>
    </source>
</evidence>
<organism evidence="4">
    <name type="scientific">Rhizochromulina marina</name>
    <dbReference type="NCBI Taxonomy" id="1034831"/>
    <lineage>
        <taxon>Eukaryota</taxon>
        <taxon>Sar</taxon>
        <taxon>Stramenopiles</taxon>
        <taxon>Ochrophyta</taxon>
        <taxon>Dictyochophyceae</taxon>
        <taxon>Rhizochromulinales</taxon>
        <taxon>Rhizochromulina</taxon>
    </lineage>
</organism>
<dbReference type="CDD" id="cd23683">
    <property type="entry name" value="IFT52_CTD"/>
    <property type="match status" value="1"/>
</dbReference>
<dbReference type="InterPro" id="IPR055458">
    <property type="entry name" value="IFT52_GIFT"/>
</dbReference>
<protein>
    <recommendedName>
        <fullName evidence="5">Intraflagellar transport protein 52 homolog</fullName>
    </recommendedName>
</protein>
<dbReference type="GO" id="GO:0005814">
    <property type="term" value="C:centriole"/>
    <property type="evidence" value="ECO:0007669"/>
    <property type="project" value="TreeGrafter"/>
</dbReference>
<evidence type="ECO:0000313" key="4">
    <source>
        <dbReference type="EMBL" id="CAD9669076.1"/>
    </source>
</evidence>
<dbReference type="InterPro" id="IPR048643">
    <property type="entry name" value="Itf52_C"/>
</dbReference>
<dbReference type="GO" id="GO:0005929">
    <property type="term" value="C:cilium"/>
    <property type="evidence" value="ECO:0007669"/>
    <property type="project" value="TreeGrafter"/>
</dbReference>
<dbReference type="Gene3D" id="6.10.250.2800">
    <property type="match status" value="1"/>
</dbReference>
<proteinExistence type="predicted"/>
<dbReference type="GO" id="GO:0060271">
    <property type="term" value="P:cilium assembly"/>
    <property type="evidence" value="ECO:0007669"/>
    <property type="project" value="TreeGrafter"/>
</dbReference>
<dbReference type="Pfam" id="PF23355">
    <property type="entry name" value="IFT52_GIFT"/>
    <property type="match status" value="1"/>
</dbReference>
<dbReference type="PANTHER" id="PTHR12969">
    <property type="entry name" value="NGD5/OSM-6/IFT52"/>
    <property type="match status" value="1"/>
</dbReference>
<dbReference type="GO" id="GO:0042073">
    <property type="term" value="P:intraciliary transport"/>
    <property type="evidence" value="ECO:0007669"/>
    <property type="project" value="TreeGrafter"/>
</dbReference>
<evidence type="ECO:0000259" key="3">
    <source>
        <dbReference type="Pfam" id="PF23355"/>
    </source>
</evidence>
<dbReference type="InterPro" id="IPR055460">
    <property type="entry name" value="IFT52_central"/>
</dbReference>
<dbReference type="InterPro" id="IPR039975">
    <property type="entry name" value="IFT52"/>
</dbReference>
<evidence type="ECO:0000259" key="1">
    <source>
        <dbReference type="Pfam" id="PF21178"/>
    </source>
</evidence>
<accession>A0A7S2W697</accession>
<dbReference type="AlphaFoldDB" id="A0A7S2W697"/>
<dbReference type="EMBL" id="HBHJ01005842">
    <property type="protein sequence ID" value="CAD9669076.1"/>
    <property type="molecule type" value="Transcribed_RNA"/>
</dbReference>
<dbReference type="PANTHER" id="PTHR12969:SF7">
    <property type="entry name" value="INTRAFLAGELLAR TRANSPORT PROTEIN 52 HOMOLOG"/>
    <property type="match status" value="1"/>
</dbReference>